<keyword evidence="1" id="KW-0472">Membrane</keyword>
<dbReference type="OrthoDB" id="2440524at2759"/>
<dbReference type="AlphaFoldDB" id="A0A2Z6QYI0"/>
<feature type="transmembrane region" description="Helical" evidence="1">
    <location>
        <begin position="21"/>
        <end position="54"/>
    </location>
</feature>
<keyword evidence="1" id="KW-0812">Transmembrane</keyword>
<comment type="caution">
    <text evidence="2">The sequence shown here is derived from an EMBL/GenBank/DDBJ whole genome shotgun (WGS) entry which is preliminary data.</text>
</comment>
<evidence type="ECO:0000313" key="2">
    <source>
        <dbReference type="EMBL" id="GBB89751.1"/>
    </source>
</evidence>
<name>A0A2Z6QYI0_9GLOM</name>
<reference evidence="3" key="2">
    <citation type="submission" date="2019-10" db="EMBL/GenBank/DDBJ databases">
        <title>Conservation and host-specific expression of non-tandemly repeated heterogenous ribosome RNA gene in arbuscular mycorrhizal fungi.</title>
        <authorList>
            <person name="Maeda T."/>
            <person name="Kobayashi Y."/>
            <person name="Nakagawa T."/>
            <person name="Ezawa T."/>
            <person name="Yamaguchi K."/>
            <person name="Bino T."/>
            <person name="Nishimoto Y."/>
            <person name="Shigenobu S."/>
            <person name="Kawaguchi M."/>
        </authorList>
    </citation>
    <scope>NUCLEOTIDE SEQUENCE</scope>
    <source>
        <strain evidence="3">HR1</strain>
    </source>
</reference>
<keyword evidence="1" id="KW-1133">Transmembrane helix</keyword>
<accession>A0A2Z6QYI0</accession>
<evidence type="ECO:0000313" key="3">
    <source>
        <dbReference type="EMBL" id="GES82286.1"/>
    </source>
</evidence>
<gene>
    <name evidence="3" type="ORF">RCL2_000949900</name>
    <name evidence="2" type="ORF">RclHR1_16530005</name>
</gene>
<reference evidence="2 4" key="1">
    <citation type="submission" date="2017-11" db="EMBL/GenBank/DDBJ databases">
        <title>The genome of Rhizophagus clarus HR1 reveals common genetic basis of auxotrophy among arbuscular mycorrhizal fungi.</title>
        <authorList>
            <person name="Kobayashi Y."/>
        </authorList>
    </citation>
    <scope>NUCLEOTIDE SEQUENCE [LARGE SCALE GENOMIC DNA]</scope>
    <source>
        <strain evidence="2 4">HR1</strain>
    </source>
</reference>
<dbReference type="EMBL" id="BEXD01000728">
    <property type="protein sequence ID" value="GBB89751.1"/>
    <property type="molecule type" value="Genomic_DNA"/>
</dbReference>
<dbReference type="Proteomes" id="UP000247702">
    <property type="component" value="Unassembled WGS sequence"/>
</dbReference>
<proteinExistence type="predicted"/>
<dbReference type="Proteomes" id="UP000615446">
    <property type="component" value="Unassembled WGS sequence"/>
</dbReference>
<protein>
    <submittedName>
        <fullName evidence="2">Uncharacterized protein</fullName>
    </submittedName>
</protein>
<dbReference type="PROSITE" id="PS51257">
    <property type="entry name" value="PROKAR_LIPOPROTEIN"/>
    <property type="match status" value="1"/>
</dbReference>
<organism evidence="2 4">
    <name type="scientific">Rhizophagus clarus</name>
    <dbReference type="NCBI Taxonomy" id="94130"/>
    <lineage>
        <taxon>Eukaryota</taxon>
        <taxon>Fungi</taxon>
        <taxon>Fungi incertae sedis</taxon>
        <taxon>Mucoromycota</taxon>
        <taxon>Glomeromycotina</taxon>
        <taxon>Glomeromycetes</taxon>
        <taxon>Glomerales</taxon>
        <taxon>Glomeraceae</taxon>
        <taxon>Rhizophagus</taxon>
    </lineage>
</organism>
<dbReference type="EMBL" id="BLAL01000059">
    <property type="protein sequence ID" value="GES82286.1"/>
    <property type="molecule type" value="Genomic_DNA"/>
</dbReference>
<evidence type="ECO:0000256" key="1">
    <source>
        <dbReference type="SAM" id="Phobius"/>
    </source>
</evidence>
<sequence>MSSKDQYKHEPSYEERRVTTGCCGCIWTPILTACGIFCCLIVIAIVILSVILGVNVNACGKLSQTVDINAVTPSVYTFDPNTFPNFNFISFNSILTKTGQIYVTQSNSTNDKNVTVSVRVAATKDETTSIKEENIDSTKKISLERADTFKGALAWIGYLSLPPRCILAKVEVVLPQTIPSVTTIDTDVNDIIFYANSVPYSSQINAKTVNGEIDVNNFAIGSLTLNTNNGGIKGSVSGIINELVATTDNGGIQLNVLVSSNATNPKIEITNSFSDIQLNFNSSFSGSYDVNTDFGNVNVVNPSSETINEDKKKSGKVGDKNGTLTVNTKNGNINITF</sequence>
<evidence type="ECO:0000313" key="4">
    <source>
        <dbReference type="Proteomes" id="UP000247702"/>
    </source>
</evidence>
<keyword evidence="4" id="KW-1185">Reference proteome</keyword>